<dbReference type="AlphaFoldDB" id="A0A4P7XIJ5"/>
<dbReference type="KEGG" id="hmi:soil367_07070"/>
<feature type="domain" description="CheW-like" evidence="1">
    <location>
        <begin position="161"/>
        <end position="298"/>
    </location>
</feature>
<accession>A0A4P7XIJ5</accession>
<dbReference type="InterPro" id="IPR002545">
    <property type="entry name" value="CheW-lke_dom"/>
</dbReference>
<dbReference type="RefSeq" id="WP_136548238.1">
    <property type="nucleotide sequence ID" value="NZ_CP031093.1"/>
</dbReference>
<keyword evidence="3" id="KW-1185">Reference proteome</keyword>
<dbReference type="InterPro" id="IPR036061">
    <property type="entry name" value="CheW-like_dom_sf"/>
</dbReference>
<evidence type="ECO:0000259" key="1">
    <source>
        <dbReference type="PROSITE" id="PS50851"/>
    </source>
</evidence>
<dbReference type="EMBL" id="CP031093">
    <property type="protein sequence ID" value="QCF25697.1"/>
    <property type="molecule type" value="Genomic_DNA"/>
</dbReference>
<organism evidence="2 3">
    <name type="scientific">Hydrocarboniclastica marina</name>
    <dbReference type="NCBI Taxonomy" id="2259620"/>
    <lineage>
        <taxon>Bacteria</taxon>
        <taxon>Pseudomonadati</taxon>
        <taxon>Pseudomonadota</taxon>
        <taxon>Gammaproteobacteria</taxon>
        <taxon>Alteromonadales</taxon>
        <taxon>Alteromonadaceae</taxon>
        <taxon>Hydrocarboniclastica</taxon>
    </lineage>
</organism>
<gene>
    <name evidence="2" type="ORF">soil367_07070</name>
</gene>
<dbReference type="Proteomes" id="UP000298049">
    <property type="component" value="Chromosome"/>
</dbReference>
<dbReference type="SUPFAM" id="SSF50341">
    <property type="entry name" value="CheW-like"/>
    <property type="match status" value="1"/>
</dbReference>
<dbReference type="Pfam" id="PF01584">
    <property type="entry name" value="CheW"/>
    <property type="match status" value="1"/>
</dbReference>
<dbReference type="SMART" id="SM00260">
    <property type="entry name" value="CheW"/>
    <property type="match status" value="1"/>
</dbReference>
<dbReference type="OrthoDB" id="5565759at2"/>
<proteinExistence type="predicted"/>
<dbReference type="GO" id="GO:0006935">
    <property type="term" value="P:chemotaxis"/>
    <property type="evidence" value="ECO:0007669"/>
    <property type="project" value="InterPro"/>
</dbReference>
<dbReference type="GO" id="GO:0007165">
    <property type="term" value="P:signal transduction"/>
    <property type="evidence" value="ECO:0007669"/>
    <property type="project" value="InterPro"/>
</dbReference>
<name>A0A4P7XIJ5_9ALTE</name>
<evidence type="ECO:0000313" key="3">
    <source>
        <dbReference type="Proteomes" id="UP000298049"/>
    </source>
</evidence>
<protein>
    <submittedName>
        <fullName evidence="2">Chemotaxis protein CheW</fullName>
    </submittedName>
</protein>
<sequence length="309" mass="34201">MNNNRSQPNRSASSHTEAALADYLQDLLLPQQQEIPPPVQQVQWAEPPVLDPRVFRVAPAAAEPEVVVTRAPTKPELETEPVRTVKPLVAKATVSAPAPAPAPAPAAARVTTPLAIDVATIVPRVAKAPEPLTPAEVKPAAVPEVRQNRWVDGRPEWAQNPFDCLLFSVGGLKLAVPLVLLGAVHPLDTELTPLFGRPKWFMGLLTRNERNVRVVDTAQWVMPDRYRSDGQSSYGFVIRLDNSEWGLACDEVAQSFRLKPEQVKWRSEDSRRPWLAGTVKSQMCALLDVGRFARMLEQAEKTRKFDLQA</sequence>
<reference evidence="2 3" key="1">
    <citation type="submission" date="2018-07" db="EMBL/GenBank/DDBJ databases">
        <title>Marsedoiliclastica nanhaica gen. nov. sp. nov., a novel marine hydrocarbonoclastic bacterium isolated from an in-situ enriched hydrocarbon-degrading consortium in deep-sea sediment.</title>
        <authorList>
            <person name="Dong C."/>
            <person name="Ma T."/>
            <person name="Liu R."/>
            <person name="Shao Z."/>
        </authorList>
    </citation>
    <scope>NUCLEOTIDE SEQUENCE [LARGE SCALE GENOMIC DNA]</scope>
    <source>
        <strain evidence="3">soil36-7</strain>
    </source>
</reference>
<dbReference type="PROSITE" id="PS50851">
    <property type="entry name" value="CHEW"/>
    <property type="match status" value="1"/>
</dbReference>
<evidence type="ECO:0000313" key="2">
    <source>
        <dbReference type="EMBL" id="QCF25697.1"/>
    </source>
</evidence>